<organism evidence="2">
    <name type="scientific">Ralstonia solanacearum</name>
    <name type="common">Pseudomonas solanacearum</name>
    <dbReference type="NCBI Taxonomy" id="305"/>
    <lineage>
        <taxon>Bacteria</taxon>
        <taxon>Pseudomonadati</taxon>
        <taxon>Pseudomonadota</taxon>
        <taxon>Betaproteobacteria</taxon>
        <taxon>Burkholderiales</taxon>
        <taxon>Burkholderiaceae</taxon>
        <taxon>Ralstonia</taxon>
        <taxon>Ralstonia solanacearum species complex</taxon>
    </lineage>
</organism>
<reference evidence="2" key="1">
    <citation type="submission" date="2015-10" db="EMBL/GenBank/DDBJ databases">
        <authorList>
            <person name="Gilbert D.G."/>
        </authorList>
    </citation>
    <scope>NUCLEOTIDE SEQUENCE</scope>
    <source>
        <strain evidence="2">Phyl III-seqv23</strain>
    </source>
</reference>
<dbReference type="EMBL" id="LN899825">
    <property type="protein sequence ID" value="CUV34010.1"/>
    <property type="molecule type" value="Genomic_DNA"/>
</dbReference>
<protein>
    <submittedName>
        <fullName evidence="2">Uncharacterized protein</fullName>
    </submittedName>
</protein>
<dbReference type="EMBL" id="LN899826">
    <property type="protein sequence ID" value="CUV42173.1"/>
    <property type="molecule type" value="Genomic_DNA"/>
</dbReference>
<dbReference type="AlphaFoldDB" id="A0A0S4VI81"/>
<gene>
    <name evidence="4" type="ORF">RD1301_v1_1960004</name>
    <name evidence="1" type="ORF">RUN1985_v1_210010</name>
    <name evidence="2" type="ORF">TD1301_v1_700004</name>
    <name evidence="3" type="ORF">TF3108_v1_1090021</name>
</gene>
<evidence type="ECO:0000313" key="4">
    <source>
        <dbReference type="EMBL" id="CUV62068.1"/>
    </source>
</evidence>
<accession>A0A0S4VI81</accession>
<sequence length="27" mass="3080">MVSEIAGTLLRRHVDEKNIHVSLSAFR</sequence>
<dbReference type="EMBL" id="LN899824">
    <property type="protein sequence ID" value="CUV28384.1"/>
    <property type="molecule type" value="Genomic_DNA"/>
</dbReference>
<dbReference type="EMBL" id="LN899822">
    <property type="protein sequence ID" value="CUV62068.1"/>
    <property type="molecule type" value="Genomic_DNA"/>
</dbReference>
<proteinExistence type="predicted"/>
<evidence type="ECO:0000313" key="3">
    <source>
        <dbReference type="EMBL" id="CUV42173.1"/>
    </source>
</evidence>
<evidence type="ECO:0000313" key="2">
    <source>
        <dbReference type="EMBL" id="CUV34010.1"/>
    </source>
</evidence>
<name>A0A0S4VI81_RALSL</name>
<evidence type="ECO:0000313" key="1">
    <source>
        <dbReference type="EMBL" id="CUV28384.1"/>
    </source>
</evidence>